<evidence type="ECO:0000256" key="3">
    <source>
        <dbReference type="ARBA" id="ARBA00022692"/>
    </source>
</evidence>
<dbReference type="Gene3D" id="1.20.1250.20">
    <property type="entry name" value="MFS general substrate transporter like domains"/>
    <property type="match status" value="1"/>
</dbReference>
<evidence type="ECO:0000256" key="6">
    <source>
        <dbReference type="SAM" id="Phobius"/>
    </source>
</evidence>
<comment type="subcellular location">
    <subcellularLocation>
        <location evidence="1">Membrane</location>
        <topology evidence="1">Multi-pass membrane protein</topology>
    </subcellularLocation>
</comment>
<evidence type="ECO:0000256" key="2">
    <source>
        <dbReference type="ARBA" id="ARBA00022448"/>
    </source>
</evidence>
<dbReference type="Proteomes" id="UP000606044">
    <property type="component" value="Unassembled WGS sequence"/>
</dbReference>
<feature type="transmembrane region" description="Helical" evidence="6">
    <location>
        <begin position="252"/>
        <end position="277"/>
    </location>
</feature>
<feature type="transmembrane region" description="Helical" evidence="6">
    <location>
        <begin position="129"/>
        <end position="149"/>
    </location>
</feature>
<organism evidence="8 9">
    <name type="scientific">Azorhizobium oxalatiphilum</name>
    <dbReference type="NCBI Taxonomy" id="980631"/>
    <lineage>
        <taxon>Bacteria</taxon>
        <taxon>Pseudomonadati</taxon>
        <taxon>Pseudomonadota</taxon>
        <taxon>Alphaproteobacteria</taxon>
        <taxon>Hyphomicrobiales</taxon>
        <taxon>Xanthobacteraceae</taxon>
        <taxon>Azorhizobium</taxon>
    </lineage>
</organism>
<dbReference type="SUPFAM" id="SSF103473">
    <property type="entry name" value="MFS general substrate transporter"/>
    <property type="match status" value="2"/>
</dbReference>
<keyword evidence="9" id="KW-1185">Reference proteome</keyword>
<accession>A0A917C9R7</accession>
<dbReference type="CDD" id="cd17321">
    <property type="entry name" value="MFS_MMR_MDR_like"/>
    <property type="match status" value="1"/>
</dbReference>
<feature type="transmembrane region" description="Helical" evidence="6">
    <location>
        <begin position="35"/>
        <end position="55"/>
    </location>
</feature>
<protein>
    <submittedName>
        <fullName evidence="8">MFS transporter</fullName>
    </submittedName>
</protein>
<feature type="transmembrane region" description="Helical" evidence="6">
    <location>
        <begin position="210"/>
        <end position="231"/>
    </location>
</feature>
<feature type="transmembrane region" description="Helical" evidence="6">
    <location>
        <begin position="67"/>
        <end position="88"/>
    </location>
</feature>
<evidence type="ECO:0000256" key="1">
    <source>
        <dbReference type="ARBA" id="ARBA00004141"/>
    </source>
</evidence>
<dbReference type="FunFam" id="1.20.1250.20:FF:000168">
    <property type="entry name" value="Transporter, major facilitator family"/>
    <property type="match status" value="1"/>
</dbReference>
<dbReference type="Gene3D" id="1.20.1720.10">
    <property type="entry name" value="Multidrug resistance protein D"/>
    <property type="match status" value="1"/>
</dbReference>
<keyword evidence="5 6" id="KW-0472">Membrane</keyword>
<dbReference type="InterPro" id="IPR036259">
    <property type="entry name" value="MFS_trans_sf"/>
</dbReference>
<feature type="domain" description="Major facilitator superfamily (MFS) profile" evidence="7">
    <location>
        <begin position="1"/>
        <end position="436"/>
    </location>
</feature>
<dbReference type="EMBL" id="BMCT01000007">
    <property type="protein sequence ID" value="GGF77924.1"/>
    <property type="molecule type" value="Genomic_DNA"/>
</dbReference>
<dbReference type="PANTHER" id="PTHR42718:SF9">
    <property type="entry name" value="MAJOR FACILITATOR SUPERFAMILY MULTIDRUG TRANSPORTER MFSC"/>
    <property type="match status" value="1"/>
</dbReference>
<name>A0A917C9R7_9HYPH</name>
<gene>
    <name evidence="8" type="ORF">GCM10007301_42360</name>
</gene>
<dbReference type="AlphaFoldDB" id="A0A917C9R7"/>
<dbReference type="InterPro" id="IPR011701">
    <property type="entry name" value="MFS"/>
</dbReference>
<dbReference type="Pfam" id="PF07690">
    <property type="entry name" value="MFS_1"/>
    <property type="match status" value="1"/>
</dbReference>
<feature type="transmembrane region" description="Helical" evidence="6">
    <location>
        <begin position="155"/>
        <end position="173"/>
    </location>
</feature>
<evidence type="ECO:0000256" key="5">
    <source>
        <dbReference type="ARBA" id="ARBA00023136"/>
    </source>
</evidence>
<reference evidence="8" key="1">
    <citation type="journal article" date="2014" name="Int. J. Syst. Evol. Microbiol.">
        <title>Complete genome sequence of Corynebacterium casei LMG S-19264T (=DSM 44701T), isolated from a smear-ripened cheese.</title>
        <authorList>
            <consortium name="US DOE Joint Genome Institute (JGI-PGF)"/>
            <person name="Walter F."/>
            <person name="Albersmeier A."/>
            <person name="Kalinowski J."/>
            <person name="Ruckert C."/>
        </authorList>
    </citation>
    <scope>NUCLEOTIDE SEQUENCE</scope>
    <source>
        <strain evidence="8">CCM 7897</strain>
    </source>
</reference>
<feature type="transmembrane region" description="Helical" evidence="6">
    <location>
        <begin position="388"/>
        <end position="406"/>
    </location>
</feature>
<keyword evidence="4 6" id="KW-1133">Transmembrane helix</keyword>
<feature type="transmembrane region" description="Helical" evidence="6">
    <location>
        <begin position="100"/>
        <end position="117"/>
    </location>
</feature>
<evidence type="ECO:0000313" key="8">
    <source>
        <dbReference type="EMBL" id="GGF77924.1"/>
    </source>
</evidence>
<feature type="transmembrane region" description="Helical" evidence="6">
    <location>
        <begin position="289"/>
        <end position="306"/>
    </location>
</feature>
<sequence>MVLTTSIAVIMASLDTAIANTALPTIAWDLNTDAATAVWIVNVYQLAMVATLLPFASLGETAGHDRVYMGGLILFTVASLACALAWSLPSLMVARMLQGVGASGIMSVNAAIVRHVYPRALLGQGIGRVALSVGVAFALGPTVASAILSVATWPWLFAVNVPFGVIAMVIALRTMPRTPRAAHRYDLVGGTLVAGGLGVFILAVGEAAHWSHPLMVAAELVIAAILIALLIRRQAGHPAPMLPLDLFRRPMFSLSAATAVCSFAAQGLAFVGLPFYFQHELGRTAVDTGLLMTPWSIVVAIMAPVAGRLSDRYPAGILGGMGLVVLSLGMFSLAALPADPSTPDIIWRMALCGAGFGFFQSPNIRAIMSSAPPGRSGSASGMVATARLMGQTLGASLVALCFALAGQWGSTLALLLGGGFALAGSGASFLRLAARDGAKPGAI</sequence>
<comment type="caution">
    <text evidence="8">The sequence shown here is derived from an EMBL/GenBank/DDBJ whole genome shotgun (WGS) entry which is preliminary data.</text>
</comment>
<evidence type="ECO:0000313" key="9">
    <source>
        <dbReference type="Proteomes" id="UP000606044"/>
    </source>
</evidence>
<evidence type="ECO:0000256" key="4">
    <source>
        <dbReference type="ARBA" id="ARBA00022989"/>
    </source>
</evidence>
<evidence type="ECO:0000259" key="7">
    <source>
        <dbReference type="PROSITE" id="PS50850"/>
    </source>
</evidence>
<keyword evidence="3 6" id="KW-0812">Transmembrane</keyword>
<feature type="transmembrane region" description="Helical" evidence="6">
    <location>
        <begin position="412"/>
        <end position="434"/>
    </location>
</feature>
<feature type="transmembrane region" description="Helical" evidence="6">
    <location>
        <begin position="345"/>
        <end position="367"/>
    </location>
</feature>
<dbReference type="GO" id="GO:0016020">
    <property type="term" value="C:membrane"/>
    <property type="evidence" value="ECO:0007669"/>
    <property type="project" value="UniProtKB-SubCell"/>
</dbReference>
<dbReference type="InterPro" id="IPR020846">
    <property type="entry name" value="MFS_dom"/>
</dbReference>
<dbReference type="PANTHER" id="PTHR42718">
    <property type="entry name" value="MAJOR FACILITATOR SUPERFAMILY MULTIDRUG TRANSPORTER MFSC"/>
    <property type="match status" value="1"/>
</dbReference>
<proteinExistence type="predicted"/>
<feature type="transmembrane region" description="Helical" evidence="6">
    <location>
        <begin position="185"/>
        <end position="204"/>
    </location>
</feature>
<dbReference type="GO" id="GO:0022857">
    <property type="term" value="F:transmembrane transporter activity"/>
    <property type="evidence" value="ECO:0007669"/>
    <property type="project" value="InterPro"/>
</dbReference>
<dbReference type="PROSITE" id="PS50850">
    <property type="entry name" value="MFS"/>
    <property type="match status" value="1"/>
</dbReference>
<keyword evidence="2" id="KW-0813">Transport</keyword>
<feature type="transmembrane region" description="Helical" evidence="6">
    <location>
        <begin position="313"/>
        <end position="333"/>
    </location>
</feature>
<reference evidence="8" key="2">
    <citation type="submission" date="2020-09" db="EMBL/GenBank/DDBJ databases">
        <authorList>
            <person name="Sun Q."/>
            <person name="Sedlacek I."/>
        </authorList>
    </citation>
    <scope>NUCLEOTIDE SEQUENCE</scope>
    <source>
        <strain evidence="8">CCM 7897</strain>
    </source>
</reference>